<keyword evidence="5" id="KW-0675">Receptor</keyword>
<sequence>MYRESLNCLWLVITVLCVGRTTCQEDGIENCDCSRDTFSVNGTCYSVNEEMSTYEDANKHCQRLGGHLLKFEPSHNITKFLEYASSKFSNVWIGLDDKDEEGSFRWIADGSELNWNMSNFRSENDEDLDCIGMDSSGDFQFLDCKTNHAATCDLKVCPDGTCNCYRSLFAKSPINLYNGERCILSLQIKAPNFFMEQEATCVKIGFYVNNRLNGSLVILQPWYDIKNIIMEQIQTFPRGKFFWIGLTDMEVEGQVKFRHSDLNILNDTDNDFNAANSDSMDCVSINTKSGQWNYALCSKMLPSICQTEPSCEGTRDETSTPSYTEVTESSSTGTKDFPESHVVMVSMVAGVIGSSLTILAVIIVICVILKYFKASLQRFRRYKMSTIHGTSYTEVQNGNNIEPSNSFANRPRRNPRPLSFAESYSITTDGNEHFYEDSESNGETEQRRTRDLPSIYNGGDSITYEDLDSPTDRPVESKDSTFGERSSRTSNRNGVNTGIKEIVSESRSSRIMLLNDSSHHEGGVTNAAEGVTNLNNCYYEIDSNIYQEVHEMRTADSSYDDVTVEEKEVATPDMTYNEFYDGAGVSDNVTLDMVYNDSYDHGHFEGNTAADYDEI</sequence>
<feature type="region of interest" description="Disordered" evidence="1">
    <location>
        <begin position="430"/>
        <end position="498"/>
    </location>
</feature>
<keyword evidence="2" id="KW-0472">Membrane</keyword>
<reference evidence="5" key="1">
    <citation type="submission" date="2021-10" db="EMBL/GenBank/DDBJ databases">
        <title>Tropical sea cucumber genome reveals ecological adaptation and Cuvierian tubules defense mechanism.</title>
        <authorList>
            <person name="Chen T."/>
        </authorList>
    </citation>
    <scope>NUCLEOTIDE SEQUENCE</scope>
    <source>
        <strain evidence="5">Nanhai2018</strain>
        <tissue evidence="5">Muscle</tissue>
    </source>
</reference>
<feature type="domain" description="C-type lectin" evidence="4">
    <location>
        <begin position="40"/>
        <end position="153"/>
    </location>
</feature>
<organism evidence="5 6">
    <name type="scientific">Holothuria leucospilota</name>
    <name type="common">Black long sea cucumber</name>
    <name type="synonym">Mertensiothuria leucospilota</name>
    <dbReference type="NCBI Taxonomy" id="206669"/>
    <lineage>
        <taxon>Eukaryota</taxon>
        <taxon>Metazoa</taxon>
        <taxon>Echinodermata</taxon>
        <taxon>Eleutherozoa</taxon>
        <taxon>Echinozoa</taxon>
        <taxon>Holothuroidea</taxon>
        <taxon>Aspidochirotacea</taxon>
        <taxon>Aspidochirotida</taxon>
        <taxon>Holothuriidae</taxon>
        <taxon>Holothuria</taxon>
    </lineage>
</organism>
<dbReference type="SUPFAM" id="SSF56436">
    <property type="entry name" value="C-type lectin-like"/>
    <property type="match status" value="2"/>
</dbReference>
<keyword evidence="2" id="KW-1133">Transmembrane helix</keyword>
<keyword evidence="6" id="KW-1185">Reference proteome</keyword>
<keyword evidence="2" id="KW-0812">Transmembrane</keyword>
<feature type="compositionally biased region" description="Basic and acidic residues" evidence="1">
    <location>
        <begin position="470"/>
        <end position="487"/>
    </location>
</feature>
<evidence type="ECO:0000259" key="4">
    <source>
        <dbReference type="PROSITE" id="PS50041"/>
    </source>
</evidence>
<dbReference type="SMART" id="SM00034">
    <property type="entry name" value="CLECT"/>
    <property type="match status" value="2"/>
</dbReference>
<protein>
    <submittedName>
        <fullName evidence="5">C-type mannose receptor 2</fullName>
    </submittedName>
</protein>
<evidence type="ECO:0000313" key="5">
    <source>
        <dbReference type="EMBL" id="KAJ8033004.1"/>
    </source>
</evidence>
<dbReference type="InterPro" id="IPR001304">
    <property type="entry name" value="C-type_lectin-like"/>
</dbReference>
<dbReference type="OrthoDB" id="8935730at2759"/>
<feature type="domain" description="C-type lectin" evidence="4">
    <location>
        <begin position="178"/>
        <end position="306"/>
    </location>
</feature>
<evidence type="ECO:0000256" key="3">
    <source>
        <dbReference type="SAM" id="SignalP"/>
    </source>
</evidence>
<feature type="compositionally biased region" description="Polar residues" evidence="1">
    <location>
        <begin position="394"/>
        <end position="408"/>
    </location>
</feature>
<feature type="compositionally biased region" description="Polar residues" evidence="1">
    <location>
        <begin position="319"/>
        <end position="334"/>
    </location>
</feature>
<dbReference type="PANTHER" id="PTHR22801">
    <property type="entry name" value="LITHOSTATHINE"/>
    <property type="match status" value="1"/>
</dbReference>
<comment type="caution">
    <text evidence="5">The sequence shown here is derived from an EMBL/GenBank/DDBJ whole genome shotgun (WGS) entry which is preliminary data.</text>
</comment>
<evidence type="ECO:0000256" key="2">
    <source>
        <dbReference type="SAM" id="Phobius"/>
    </source>
</evidence>
<keyword evidence="3" id="KW-0732">Signal</keyword>
<dbReference type="EMBL" id="JAIZAY010000011">
    <property type="protein sequence ID" value="KAJ8033004.1"/>
    <property type="molecule type" value="Genomic_DNA"/>
</dbReference>
<dbReference type="CDD" id="cd00037">
    <property type="entry name" value="CLECT"/>
    <property type="match status" value="1"/>
</dbReference>
<dbReference type="PROSITE" id="PS50041">
    <property type="entry name" value="C_TYPE_LECTIN_2"/>
    <property type="match status" value="2"/>
</dbReference>
<feature type="region of interest" description="Disordered" evidence="1">
    <location>
        <begin position="394"/>
        <end position="418"/>
    </location>
</feature>
<dbReference type="PANTHER" id="PTHR22801:SF63">
    <property type="entry name" value="C-TYPE LECTIN DOMAIN-CONTAINING PROTEIN"/>
    <property type="match status" value="1"/>
</dbReference>
<dbReference type="Proteomes" id="UP001152320">
    <property type="component" value="Chromosome 11"/>
</dbReference>
<feature type="chain" id="PRO_5040116214" evidence="3">
    <location>
        <begin position="24"/>
        <end position="615"/>
    </location>
</feature>
<feature type="region of interest" description="Disordered" evidence="1">
    <location>
        <begin position="309"/>
        <end position="334"/>
    </location>
</feature>
<evidence type="ECO:0000313" key="6">
    <source>
        <dbReference type="Proteomes" id="UP001152320"/>
    </source>
</evidence>
<dbReference type="Gene3D" id="3.10.100.10">
    <property type="entry name" value="Mannose-Binding Protein A, subunit A"/>
    <property type="match status" value="2"/>
</dbReference>
<dbReference type="InterPro" id="IPR050801">
    <property type="entry name" value="Ca-Dep_Lectins_ImmuneDev"/>
</dbReference>
<proteinExistence type="predicted"/>
<feature type="transmembrane region" description="Helical" evidence="2">
    <location>
        <begin position="342"/>
        <end position="372"/>
    </location>
</feature>
<evidence type="ECO:0000256" key="1">
    <source>
        <dbReference type="SAM" id="MobiDB-lite"/>
    </source>
</evidence>
<feature type="signal peptide" evidence="3">
    <location>
        <begin position="1"/>
        <end position="23"/>
    </location>
</feature>
<gene>
    <name evidence="5" type="ORF">HOLleu_23118</name>
</gene>
<dbReference type="Pfam" id="PF00059">
    <property type="entry name" value="Lectin_C"/>
    <property type="match status" value="2"/>
</dbReference>
<dbReference type="InterPro" id="IPR016187">
    <property type="entry name" value="CTDL_fold"/>
</dbReference>
<accession>A0A9Q1BUU6</accession>
<dbReference type="InterPro" id="IPR016186">
    <property type="entry name" value="C-type_lectin-like/link_sf"/>
</dbReference>
<name>A0A9Q1BUU6_HOLLE</name>
<dbReference type="AlphaFoldDB" id="A0A9Q1BUU6"/>